<evidence type="ECO:0000256" key="4">
    <source>
        <dbReference type="ARBA" id="ARBA00012381"/>
    </source>
</evidence>
<evidence type="ECO:0000256" key="5">
    <source>
        <dbReference type="ARBA" id="ARBA00022723"/>
    </source>
</evidence>
<evidence type="ECO:0000256" key="6">
    <source>
        <dbReference type="ARBA" id="ARBA00022801"/>
    </source>
</evidence>
<dbReference type="HOGENOM" id="CLU_132589_0_0_9"/>
<keyword evidence="5" id="KW-0479">Metal-binding</keyword>
<dbReference type="RefSeq" id="WP_011590348.1">
    <property type="nucleotide sequence ID" value="NC_008261.1"/>
</dbReference>
<comment type="cofactor">
    <cofactor evidence="1">
        <name>Mg(2+)</name>
        <dbReference type="ChEBI" id="CHEBI:18420"/>
    </cofactor>
</comment>
<dbReference type="GO" id="GO:0035529">
    <property type="term" value="F:NADH pyrophosphatase activity"/>
    <property type="evidence" value="ECO:0007669"/>
    <property type="project" value="TreeGrafter"/>
</dbReference>
<dbReference type="SUPFAM" id="SSF55811">
    <property type="entry name" value="Nudix"/>
    <property type="match status" value="1"/>
</dbReference>
<evidence type="ECO:0000313" key="11">
    <source>
        <dbReference type="EMBL" id="ABG83749.1"/>
    </source>
</evidence>
<dbReference type="AlphaFoldDB" id="A0A0H2YRV0"/>
<comment type="similarity">
    <text evidence="3">Belongs to the Nudix hydrolase family. NudC subfamily.</text>
</comment>
<protein>
    <recommendedName>
        <fullName evidence="4">NAD(+) diphosphatase</fullName>
        <ecNumber evidence="4">3.6.1.22</ecNumber>
    </recommendedName>
</protein>
<dbReference type="Pfam" id="PF00293">
    <property type="entry name" value="NUDIX"/>
    <property type="match status" value="1"/>
</dbReference>
<sequence>MNYCFQCGTKLINKQCNNEGEVPYCNKCEMFRFPTFSSAISAIVLNPDKNKVLLIQQYGRKDNILVAGYINKGENAEKTLVREIKEETGLNVKDYQYMKSSYYEKTNTLMCNFICVVDSEDLSQINEEVDKAEWFSFEEALKNIKSKSLAEEFLIYAFKKMNYI</sequence>
<dbReference type="eggNOG" id="COG2816">
    <property type="taxonomic scope" value="Bacteria"/>
</dbReference>
<evidence type="ECO:0000256" key="8">
    <source>
        <dbReference type="ARBA" id="ARBA00023027"/>
    </source>
</evidence>
<evidence type="ECO:0000256" key="9">
    <source>
        <dbReference type="ARBA" id="ARBA00023679"/>
    </source>
</evidence>
<keyword evidence="12" id="KW-1185">Reference proteome</keyword>
<evidence type="ECO:0000259" key="10">
    <source>
        <dbReference type="PROSITE" id="PS51462"/>
    </source>
</evidence>
<dbReference type="STRING" id="195103.CPF_0749"/>
<accession>A0A0H2YRV0</accession>
<dbReference type="InterPro" id="IPR000086">
    <property type="entry name" value="NUDIX_hydrolase_dom"/>
</dbReference>
<comment type="catalytic activity">
    <reaction evidence="9">
        <text>a 5'-end NAD(+)-phospho-ribonucleoside in mRNA + H2O = a 5'-end phospho-adenosine-phospho-ribonucleoside in mRNA + beta-nicotinamide D-ribonucleotide + 2 H(+)</text>
        <dbReference type="Rhea" id="RHEA:60876"/>
        <dbReference type="Rhea" id="RHEA-COMP:15698"/>
        <dbReference type="Rhea" id="RHEA-COMP:15719"/>
        <dbReference type="ChEBI" id="CHEBI:14649"/>
        <dbReference type="ChEBI" id="CHEBI:15377"/>
        <dbReference type="ChEBI" id="CHEBI:15378"/>
        <dbReference type="ChEBI" id="CHEBI:144029"/>
        <dbReference type="ChEBI" id="CHEBI:144051"/>
    </reaction>
    <physiologicalReaction direction="left-to-right" evidence="9">
        <dbReference type="Rhea" id="RHEA:60877"/>
    </physiologicalReaction>
</comment>
<feature type="domain" description="Nudix hydrolase" evidence="10">
    <location>
        <begin position="35"/>
        <end position="157"/>
    </location>
</feature>
<dbReference type="CDD" id="cd03429">
    <property type="entry name" value="NUDIX_NADH_pyrophosphatase_Nudt13"/>
    <property type="match status" value="1"/>
</dbReference>
<dbReference type="Proteomes" id="UP000001823">
    <property type="component" value="Chromosome"/>
</dbReference>
<dbReference type="InterPro" id="IPR015797">
    <property type="entry name" value="NUDIX_hydrolase-like_dom_sf"/>
</dbReference>
<dbReference type="GO" id="GO:0006742">
    <property type="term" value="P:NADP+ catabolic process"/>
    <property type="evidence" value="ECO:0007669"/>
    <property type="project" value="TreeGrafter"/>
</dbReference>
<dbReference type="GO" id="GO:0005829">
    <property type="term" value="C:cytosol"/>
    <property type="evidence" value="ECO:0007669"/>
    <property type="project" value="TreeGrafter"/>
</dbReference>
<dbReference type="KEGG" id="cpf:CPF_0749"/>
<dbReference type="Gene3D" id="3.90.79.10">
    <property type="entry name" value="Nucleoside Triphosphate Pyrophosphohydrolase"/>
    <property type="match status" value="1"/>
</dbReference>
<dbReference type="GO" id="GO:0019677">
    <property type="term" value="P:NAD+ catabolic process"/>
    <property type="evidence" value="ECO:0007669"/>
    <property type="project" value="TreeGrafter"/>
</dbReference>
<proteinExistence type="inferred from homology"/>
<dbReference type="InterPro" id="IPR050241">
    <property type="entry name" value="NAD-cap_RNA_hydrolase_NudC"/>
</dbReference>
<dbReference type="InterPro" id="IPR049734">
    <property type="entry name" value="NudC-like_C"/>
</dbReference>
<dbReference type="PANTHER" id="PTHR42904:SF6">
    <property type="entry name" value="NAD-CAPPED RNA HYDROLASE NUDT12"/>
    <property type="match status" value="1"/>
</dbReference>
<dbReference type="PaxDb" id="195103-CPF_0749"/>
<evidence type="ECO:0000313" key="12">
    <source>
        <dbReference type="Proteomes" id="UP000001823"/>
    </source>
</evidence>
<keyword evidence="6 11" id="KW-0378">Hydrolase</keyword>
<dbReference type="EMBL" id="CP000246">
    <property type="protein sequence ID" value="ABG83749.1"/>
    <property type="molecule type" value="Genomic_DNA"/>
</dbReference>
<name>A0A0H2YRV0_CLOP1</name>
<evidence type="ECO:0000256" key="7">
    <source>
        <dbReference type="ARBA" id="ARBA00022842"/>
    </source>
</evidence>
<dbReference type="PROSITE" id="PS00893">
    <property type="entry name" value="NUDIX_BOX"/>
    <property type="match status" value="1"/>
</dbReference>
<dbReference type="GO" id="GO:0046872">
    <property type="term" value="F:metal ion binding"/>
    <property type="evidence" value="ECO:0007669"/>
    <property type="project" value="UniProtKB-KW"/>
</dbReference>
<gene>
    <name evidence="11" type="ordered locus">CPF_0749</name>
</gene>
<dbReference type="PANTHER" id="PTHR42904">
    <property type="entry name" value="NUDIX HYDROLASE, NUDC SUBFAMILY"/>
    <property type="match status" value="1"/>
</dbReference>
<evidence type="ECO:0000256" key="1">
    <source>
        <dbReference type="ARBA" id="ARBA00001946"/>
    </source>
</evidence>
<reference evidence="11 12" key="1">
    <citation type="journal article" date="2006" name="Genome Res.">
        <title>Skewed genomic variability in strains of the toxigenic bacterial pathogen, Clostridium perfringens.</title>
        <authorList>
            <person name="Myers G.S."/>
            <person name="Rasko D.A."/>
            <person name="Cheung J.K."/>
            <person name="Ravel J."/>
            <person name="Seshadri R."/>
            <person name="Deboy R.T."/>
            <person name="Ren Q."/>
            <person name="Varga J."/>
            <person name="Awad M.M."/>
            <person name="Brinkac L.M."/>
            <person name="Daugherty S.C."/>
            <person name="Haft D.H."/>
            <person name="Dodson R.J."/>
            <person name="Madupu R."/>
            <person name="Nelson W.C."/>
            <person name="Rosovitz M.J."/>
            <person name="Sullivan S.A."/>
            <person name="Khouri H."/>
            <person name="Dimitrov G.I."/>
            <person name="Watkins K.L."/>
            <person name="Mulligan S."/>
            <person name="Benton J."/>
            <person name="Radune D."/>
            <person name="Fisher D.J."/>
            <person name="Atkins H.S."/>
            <person name="Hiscox T."/>
            <person name="Jost B.H."/>
            <person name="Billington S.J."/>
            <person name="Songer J.G."/>
            <person name="McClane B.A."/>
            <person name="Titball R.W."/>
            <person name="Rood J.I."/>
            <person name="Melville S.B."/>
            <person name="Paulsen I.T."/>
        </authorList>
    </citation>
    <scope>NUCLEOTIDE SEQUENCE [LARGE SCALE GENOMIC DNA]</scope>
    <source>
        <strain evidence="12">ATCC 13124 / DSM 756 / JCM 1290 / NCIMB 6125 / NCTC 8237 / S 107 / Type A</strain>
    </source>
</reference>
<dbReference type="PROSITE" id="PS51462">
    <property type="entry name" value="NUDIX"/>
    <property type="match status" value="1"/>
</dbReference>
<evidence type="ECO:0000256" key="2">
    <source>
        <dbReference type="ARBA" id="ARBA00001947"/>
    </source>
</evidence>
<organism evidence="11 12">
    <name type="scientific">Clostridium perfringens (strain ATCC 13124 / DSM 756 / JCM 1290 / NCIMB 6125 / NCTC 8237 / Type A)</name>
    <dbReference type="NCBI Taxonomy" id="195103"/>
    <lineage>
        <taxon>Bacteria</taxon>
        <taxon>Bacillati</taxon>
        <taxon>Bacillota</taxon>
        <taxon>Clostridia</taxon>
        <taxon>Eubacteriales</taxon>
        <taxon>Clostridiaceae</taxon>
        <taxon>Clostridium</taxon>
    </lineage>
</organism>
<keyword evidence="7" id="KW-0460">Magnesium</keyword>
<keyword evidence="8" id="KW-0520">NAD</keyword>
<dbReference type="InterPro" id="IPR020084">
    <property type="entry name" value="NUDIX_hydrolase_CS"/>
</dbReference>
<dbReference type="EC" id="3.6.1.22" evidence="4"/>
<comment type="cofactor">
    <cofactor evidence="2">
        <name>Zn(2+)</name>
        <dbReference type="ChEBI" id="CHEBI:29105"/>
    </cofactor>
</comment>
<evidence type="ECO:0000256" key="3">
    <source>
        <dbReference type="ARBA" id="ARBA00009595"/>
    </source>
</evidence>